<dbReference type="AlphaFoldDB" id="A0A4Z2IJP9"/>
<evidence type="ECO:0000313" key="3">
    <source>
        <dbReference type="Proteomes" id="UP000314294"/>
    </source>
</evidence>
<feature type="signal peptide" evidence="1">
    <location>
        <begin position="1"/>
        <end position="25"/>
    </location>
</feature>
<reference evidence="2 3" key="1">
    <citation type="submission" date="2019-03" db="EMBL/GenBank/DDBJ databases">
        <title>First draft genome of Liparis tanakae, snailfish: a comprehensive survey of snailfish specific genes.</title>
        <authorList>
            <person name="Kim W."/>
            <person name="Song I."/>
            <person name="Jeong J.-H."/>
            <person name="Kim D."/>
            <person name="Kim S."/>
            <person name="Ryu S."/>
            <person name="Song J.Y."/>
            <person name="Lee S.K."/>
        </authorList>
    </citation>
    <scope>NUCLEOTIDE SEQUENCE [LARGE SCALE GENOMIC DNA]</scope>
    <source>
        <tissue evidence="2">Muscle</tissue>
    </source>
</reference>
<name>A0A4Z2IJP9_9TELE</name>
<accession>A0A4Z2IJP9</accession>
<gene>
    <name evidence="2" type="ORF">EYF80_011779</name>
</gene>
<keyword evidence="3" id="KW-1185">Reference proteome</keyword>
<comment type="caution">
    <text evidence="2">The sequence shown here is derived from an EMBL/GenBank/DDBJ whole genome shotgun (WGS) entry which is preliminary data.</text>
</comment>
<dbReference type="OrthoDB" id="6250301at2759"/>
<proteinExistence type="predicted"/>
<evidence type="ECO:0000256" key="1">
    <source>
        <dbReference type="SAM" id="SignalP"/>
    </source>
</evidence>
<keyword evidence="1" id="KW-0732">Signal</keyword>
<evidence type="ECO:0008006" key="4">
    <source>
        <dbReference type="Google" id="ProtNLM"/>
    </source>
</evidence>
<protein>
    <recommendedName>
        <fullName evidence="4">Secreted protein</fullName>
    </recommendedName>
</protein>
<organism evidence="2 3">
    <name type="scientific">Liparis tanakae</name>
    <name type="common">Tanaka's snailfish</name>
    <dbReference type="NCBI Taxonomy" id="230148"/>
    <lineage>
        <taxon>Eukaryota</taxon>
        <taxon>Metazoa</taxon>
        <taxon>Chordata</taxon>
        <taxon>Craniata</taxon>
        <taxon>Vertebrata</taxon>
        <taxon>Euteleostomi</taxon>
        <taxon>Actinopterygii</taxon>
        <taxon>Neopterygii</taxon>
        <taxon>Teleostei</taxon>
        <taxon>Neoteleostei</taxon>
        <taxon>Acanthomorphata</taxon>
        <taxon>Eupercaria</taxon>
        <taxon>Perciformes</taxon>
        <taxon>Cottioidei</taxon>
        <taxon>Cottales</taxon>
        <taxon>Liparidae</taxon>
        <taxon>Liparis</taxon>
    </lineage>
</organism>
<sequence>MGTLGALPAWKAVLFFSNLISAAVAKRHVVYWNSTNARGSFVGSAGLILESARVVSSVSKRRVVKVSDWKHSAFRPAVCVCGNTRRPLCRPLV</sequence>
<dbReference type="Proteomes" id="UP000314294">
    <property type="component" value="Unassembled WGS sequence"/>
</dbReference>
<evidence type="ECO:0000313" key="2">
    <source>
        <dbReference type="EMBL" id="TNN78025.1"/>
    </source>
</evidence>
<dbReference type="EMBL" id="SRLO01000077">
    <property type="protein sequence ID" value="TNN78025.1"/>
    <property type="molecule type" value="Genomic_DNA"/>
</dbReference>
<feature type="chain" id="PRO_5021353138" description="Secreted protein" evidence="1">
    <location>
        <begin position="26"/>
        <end position="93"/>
    </location>
</feature>